<feature type="domain" description="ABC-type uncharacterised transport system" evidence="2">
    <location>
        <begin position="173"/>
        <end position="288"/>
    </location>
</feature>
<feature type="domain" description="DUF7088" evidence="3">
    <location>
        <begin position="41"/>
        <end position="109"/>
    </location>
</feature>
<keyword evidence="1" id="KW-1133">Transmembrane helix</keyword>
<gene>
    <name evidence="4" type="ORF">CTER_4183</name>
</gene>
<keyword evidence="1" id="KW-0812">Transmembrane</keyword>
<feature type="transmembrane region" description="Helical" evidence="1">
    <location>
        <begin position="12"/>
        <end position="33"/>
    </location>
</feature>
<dbReference type="Pfam" id="PF09822">
    <property type="entry name" value="ABC_transp_aux"/>
    <property type="match status" value="1"/>
</dbReference>
<evidence type="ECO:0000313" key="5">
    <source>
        <dbReference type="Proteomes" id="UP000014155"/>
    </source>
</evidence>
<evidence type="ECO:0000259" key="3">
    <source>
        <dbReference type="Pfam" id="PF23357"/>
    </source>
</evidence>
<organism evidence="4 5">
    <name type="scientific">Ruminiclostridium cellobioparum subsp. termitidis CT1112</name>
    <dbReference type="NCBI Taxonomy" id="1195236"/>
    <lineage>
        <taxon>Bacteria</taxon>
        <taxon>Bacillati</taxon>
        <taxon>Bacillota</taxon>
        <taxon>Clostridia</taxon>
        <taxon>Eubacteriales</taxon>
        <taxon>Oscillospiraceae</taxon>
        <taxon>Ruminiclostridium</taxon>
    </lineage>
</organism>
<protein>
    <submittedName>
        <fullName evidence="4">ABC-type uncharacterized transport system</fullName>
    </submittedName>
</protein>
<evidence type="ECO:0000313" key="4">
    <source>
        <dbReference type="EMBL" id="EMS74085.1"/>
    </source>
</evidence>
<dbReference type="STRING" id="1195236.CTER_4183"/>
<dbReference type="PATRIC" id="fig|1195236.3.peg.213"/>
<evidence type="ECO:0000259" key="2">
    <source>
        <dbReference type="Pfam" id="PF09822"/>
    </source>
</evidence>
<keyword evidence="5" id="KW-1185">Reference proteome</keyword>
<sequence>MDKRSLKYGSNSIILIAVVIAIAVIINLLVGMGDIKWDLTKDKLYSLSDESKTIIKDIKKDVTIYGLFDDGQIGSGDAYKDLTNLLGQYEKLGIKVTYIDPDKDPGTIASFDKDKTKNIARGDFVVKSGNKVKKLSAQDLYGQSSEYGRMFSAEPLITGAIKFVTSDVTPIAYFVQGHDENSVDSDLTQVRTALENNNMEVKQLSLVTEENIPEDCKLLVFASPKKDLTDAEMIKVNAYLKKNGRVVFLFDPVESGNKFPNFEEVLQAYNVGINYDKVKELDQNMHLPGDEYSLVAKLESNDINSSYSSKEQYLFLPDSRSLSILKNDKEWLKTYSLAKTTDKAQAASILNQGETQSGPFDLAIASEIQGGSKVLVFGNGVFLTDRALSSQYSTYFATGANYFVYTIVNWMQDKADQTTISSKLVSTKTLTTNESQVKVISVVLMGVLPVLIMGCGFVVWSRRRHL</sequence>
<dbReference type="Pfam" id="PF23357">
    <property type="entry name" value="DUF7088"/>
    <property type="match status" value="1"/>
</dbReference>
<comment type="caution">
    <text evidence="4">The sequence shown here is derived from an EMBL/GenBank/DDBJ whole genome shotgun (WGS) entry which is preliminary data.</text>
</comment>
<dbReference type="InterPro" id="IPR019196">
    <property type="entry name" value="ABC_transp_unknown"/>
</dbReference>
<keyword evidence="1" id="KW-0472">Membrane</keyword>
<proteinExistence type="predicted"/>
<dbReference type="EMBL" id="AORV01000007">
    <property type="protein sequence ID" value="EMS74085.1"/>
    <property type="molecule type" value="Genomic_DNA"/>
</dbReference>
<accession>S0FPC2</accession>
<name>S0FPC2_RUMCE</name>
<dbReference type="InterPro" id="IPR055396">
    <property type="entry name" value="DUF7088"/>
</dbReference>
<dbReference type="AlphaFoldDB" id="S0FPC2"/>
<evidence type="ECO:0000256" key="1">
    <source>
        <dbReference type="SAM" id="Phobius"/>
    </source>
</evidence>
<reference evidence="4 5" key="1">
    <citation type="journal article" date="2013" name="Genome Announc.">
        <title>Draft Genome Sequence of the Cellulolytic, Mesophilic, Anaerobic Bacterium Clostridium termitidis Strain CT1112 (DSM 5398).</title>
        <authorList>
            <person name="Lal S."/>
            <person name="Ramachandran U."/>
            <person name="Zhang X."/>
            <person name="Munir R."/>
            <person name="Sparling R."/>
            <person name="Levin D.B."/>
        </authorList>
    </citation>
    <scope>NUCLEOTIDE SEQUENCE [LARGE SCALE GENOMIC DNA]</scope>
    <source>
        <strain evidence="4 5">CT1112</strain>
    </source>
</reference>
<dbReference type="Proteomes" id="UP000014155">
    <property type="component" value="Unassembled WGS sequence"/>
</dbReference>
<feature type="transmembrane region" description="Helical" evidence="1">
    <location>
        <begin position="439"/>
        <end position="460"/>
    </location>
</feature>
<dbReference type="eggNOG" id="COG3225">
    <property type="taxonomic scope" value="Bacteria"/>
</dbReference>